<dbReference type="AlphaFoldDB" id="A0AA96LNV2"/>
<keyword evidence="1" id="KW-0472">Membrane</keyword>
<proteinExistence type="predicted"/>
<evidence type="ECO:0000313" key="2">
    <source>
        <dbReference type="EMBL" id="WNR43961.1"/>
    </source>
</evidence>
<accession>A0AA96LNV2</accession>
<keyword evidence="3" id="KW-1185">Reference proteome</keyword>
<protein>
    <submittedName>
        <fullName evidence="2">Uncharacterized protein</fullName>
    </submittedName>
</protein>
<keyword evidence="1" id="KW-0812">Transmembrane</keyword>
<name>A0AA96LNV2_9BACL</name>
<keyword evidence="1" id="KW-1133">Transmembrane helix</keyword>
<feature type="transmembrane region" description="Helical" evidence="1">
    <location>
        <begin position="6"/>
        <end position="26"/>
    </location>
</feature>
<evidence type="ECO:0000256" key="1">
    <source>
        <dbReference type="SAM" id="Phobius"/>
    </source>
</evidence>
<dbReference type="RefSeq" id="WP_314799048.1">
    <property type="nucleotide sequence ID" value="NZ_CP130319.1"/>
</dbReference>
<gene>
    <name evidence="2" type="ORF">MJB10_23145</name>
</gene>
<dbReference type="EMBL" id="CP130319">
    <property type="protein sequence ID" value="WNR43961.1"/>
    <property type="molecule type" value="Genomic_DNA"/>
</dbReference>
<organism evidence="2 3">
    <name type="scientific">Paenibacillus roseopurpureus</name>
    <dbReference type="NCBI Taxonomy" id="2918901"/>
    <lineage>
        <taxon>Bacteria</taxon>
        <taxon>Bacillati</taxon>
        <taxon>Bacillota</taxon>
        <taxon>Bacilli</taxon>
        <taxon>Bacillales</taxon>
        <taxon>Paenibacillaceae</taxon>
        <taxon>Paenibacillus</taxon>
    </lineage>
</organism>
<reference evidence="2" key="1">
    <citation type="submission" date="2022-02" db="EMBL/GenBank/DDBJ databases">
        <title>Paenibacillus sp. MBLB1832 Whole Genome Shotgun Sequencing.</title>
        <authorList>
            <person name="Hwang C.Y."/>
            <person name="Cho E.-S."/>
            <person name="Seo M.-J."/>
        </authorList>
    </citation>
    <scope>NUCLEOTIDE SEQUENCE</scope>
    <source>
        <strain evidence="2">MBLB1832</strain>
    </source>
</reference>
<dbReference type="KEGG" id="proo:MJB10_23145"/>
<sequence length="66" mass="7596">MSITLIQPILFLIITRISFVSLSLIIPEPGLKKKEKPLHHTNGRFGLPLQEKLFPLVWGKMRLFIS</sequence>
<evidence type="ECO:0000313" key="3">
    <source>
        <dbReference type="Proteomes" id="UP001304650"/>
    </source>
</evidence>
<dbReference type="Proteomes" id="UP001304650">
    <property type="component" value="Chromosome"/>
</dbReference>